<organism evidence="3 4">
    <name type="scientific">Xylophilus rhododendri</name>
    <dbReference type="NCBI Taxonomy" id="2697032"/>
    <lineage>
        <taxon>Bacteria</taxon>
        <taxon>Pseudomonadati</taxon>
        <taxon>Pseudomonadota</taxon>
        <taxon>Betaproteobacteria</taxon>
        <taxon>Burkholderiales</taxon>
        <taxon>Xylophilus</taxon>
    </lineage>
</organism>
<keyword evidence="1" id="KW-0732">Signal</keyword>
<dbReference type="RefSeq" id="WP_160550841.1">
    <property type="nucleotide sequence ID" value="NZ_CP047650.1"/>
</dbReference>
<accession>A0A857J261</accession>
<dbReference type="Pfam" id="PF12146">
    <property type="entry name" value="Hydrolase_4"/>
    <property type="match status" value="1"/>
</dbReference>
<dbReference type="PANTHER" id="PTHR12277">
    <property type="entry name" value="ALPHA/BETA HYDROLASE DOMAIN-CONTAINING PROTEIN"/>
    <property type="match status" value="1"/>
</dbReference>
<reference evidence="3 4" key="1">
    <citation type="submission" date="2020-01" db="EMBL/GenBank/DDBJ databases">
        <title>Genome sequencing of strain KACC 21265.</title>
        <authorList>
            <person name="Heo J."/>
            <person name="Kim S.-J."/>
            <person name="Kim J.-S."/>
            <person name="Hong S.-B."/>
            <person name="Kwon S.-W."/>
        </authorList>
    </citation>
    <scope>NUCLEOTIDE SEQUENCE [LARGE SCALE GENOMIC DNA]</scope>
    <source>
        <strain evidence="3 4">KACC 21265</strain>
    </source>
</reference>
<dbReference type="Gene3D" id="3.40.50.1820">
    <property type="entry name" value="alpha/beta hydrolase"/>
    <property type="match status" value="1"/>
</dbReference>
<keyword evidence="3" id="KW-0378">Hydrolase</keyword>
<evidence type="ECO:0000259" key="2">
    <source>
        <dbReference type="Pfam" id="PF12146"/>
    </source>
</evidence>
<feature type="domain" description="Serine aminopeptidase S33" evidence="2">
    <location>
        <begin position="97"/>
        <end position="212"/>
    </location>
</feature>
<dbReference type="AlphaFoldDB" id="A0A857J261"/>
<dbReference type="InterPro" id="IPR029058">
    <property type="entry name" value="AB_hydrolase_fold"/>
</dbReference>
<dbReference type="PROSITE" id="PS51257">
    <property type="entry name" value="PROKAR_LIPOPROTEIN"/>
    <property type="match status" value="1"/>
</dbReference>
<dbReference type="EMBL" id="CP047650">
    <property type="protein sequence ID" value="QHI97323.1"/>
    <property type="molecule type" value="Genomic_DNA"/>
</dbReference>
<dbReference type="PANTHER" id="PTHR12277:SF81">
    <property type="entry name" value="PROTEIN ABHD13"/>
    <property type="match status" value="1"/>
</dbReference>
<proteinExistence type="predicted"/>
<dbReference type="InterPro" id="IPR000073">
    <property type="entry name" value="AB_hydrolase_1"/>
</dbReference>
<sequence length="311" mass="33913">MTKARPYLASLAVGMAVLAGCSTLDYKQREWIFQPSDRAWGNVQEAPDMQDVWIDFQSDTEAGPGRLHALWLPAATPENLPRAVAAKDSETRSGPPVLLYLHGARWNVLGSAGRIRRMQEMGFSVLAIDYRGFGKSSEALPSEDTAREDARAAWEWLAKRFPDRSRYVFGHSLGGAIAIDLATNIDDASGVIVEGTFTNITDVVSNFKWGWLPLSALITQRFESIDKVRRIHAPLLVVHGTDDSVIPAALGKRLYEAASVPKQFVLVQGGSHYSTNAVGEAQYRRALHGLFGLNTLEAPQVAQAGTLGATP</sequence>
<dbReference type="KEGG" id="xyk:GT347_04610"/>
<dbReference type="InterPro" id="IPR022742">
    <property type="entry name" value="Hydrolase_4"/>
</dbReference>
<feature type="chain" id="PRO_5032692558" evidence="1">
    <location>
        <begin position="20"/>
        <end position="311"/>
    </location>
</feature>
<protein>
    <submittedName>
        <fullName evidence="3">Alpha/beta fold hydrolase</fullName>
    </submittedName>
</protein>
<evidence type="ECO:0000313" key="3">
    <source>
        <dbReference type="EMBL" id="QHI97323.1"/>
    </source>
</evidence>
<name>A0A857J261_9BURK</name>
<dbReference type="Proteomes" id="UP000464787">
    <property type="component" value="Chromosome"/>
</dbReference>
<feature type="signal peptide" evidence="1">
    <location>
        <begin position="1"/>
        <end position="19"/>
    </location>
</feature>
<gene>
    <name evidence="3" type="ORF">GT347_04610</name>
</gene>
<keyword evidence="4" id="KW-1185">Reference proteome</keyword>
<evidence type="ECO:0000256" key="1">
    <source>
        <dbReference type="SAM" id="SignalP"/>
    </source>
</evidence>
<dbReference type="PRINTS" id="PR00111">
    <property type="entry name" value="ABHYDROLASE"/>
</dbReference>
<dbReference type="GO" id="GO:0016787">
    <property type="term" value="F:hydrolase activity"/>
    <property type="evidence" value="ECO:0007669"/>
    <property type="project" value="UniProtKB-KW"/>
</dbReference>
<evidence type="ECO:0000313" key="4">
    <source>
        <dbReference type="Proteomes" id="UP000464787"/>
    </source>
</evidence>
<dbReference type="SUPFAM" id="SSF53474">
    <property type="entry name" value="alpha/beta-Hydrolases"/>
    <property type="match status" value="1"/>
</dbReference>